<evidence type="ECO:0000256" key="1">
    <source>
        <dbReference type="PROSITE-ProRule" id="PRU00176"/>
    </source>
</evidence>
<feature type="compositionally biased region" description="Polar residues" evidence="2">
    <location>
        <begin position="552"/>
        <end position="561"/>
    </location>
</feature>
<feature type="domain" description="RRM" evidence="4">
    <location>
        <begin position="220"/>
        <end position="300"/>
    </location>
</feature>
<name>A0ABM0UEZ5_CAMSA</name>
<dbReference type="PANTHER" id="PTHR15241:SF308">
    <property type="entry name" value="FLOWERING TIME CONTROL PROTEIN FCA ISOFORM X1"/>
    <property type="match status" value="1"/>
</dbReference>
<feature type="compositionally biased region" description="Polar residues" evidence="2">
    <location>
        <begin position="329"/>
        <end position="345"/>
    </location>
</feature>
<dbReference type="Pfam" id="PF00397">
    <property type="entry name" value="WW"/>
    <property type="match status" value="1"/>
</dbReference>
<reference evidence="6" key="2">
    <citation type="submission" date="2025-08" db="UniProtKB">
        <authorList>
            <consortium name="RefSeq"/>
        </authorList>
    </citation>
    <scope>IDENTIFICATION</scope>
    <source>
        <tissue evidence="6">Leaf</tissue>
    </source>
</reference>
<proteinExistence type="predicted"/>
<feature type="compositionally biased region" description="Polar residues" evidence="2">
    <location>
        <begin position="883"/>
        <end position="896"/>
    </location>
</feature>
<feature type="compositionally biased region" description="Basic and acidic residues" evidence="2">
    <location>
        <begin position="1"/>
        <end position="10"/>
    </location>
</feature>
<dbReference type="PROSITE" id="PS50020">
    <property type="entry name" value="WW_DOMAIN_2"/>
    <property type="match status" value="1"/>
</dbReference>
<feature type="region of interest" description="Disordered" evidence="2">
    <location>
        <begin position="1"/>
        <end position="108"/>
    </location>
</feature>
<sequence length="904" mass="100304">MNGPSDRVDFKQPMGPPPRHGGGSFRPMGFGGFRPMGPNGRVGGQGTRSIVGAGVGRGGFRSSGPVKFPPSESPDGRRFIGKSMESDYSVRPTTPPVQQPLSGQKRGYPISEHGSFTGTDVSDRSSSVVKLFVGSVPRTAIEEEVRPYFELHGDVLEVALIKDKKTGHQQGCCFVKYATSKDADKAIRALHNQITLPGGTGPVQVRYADGEKERVGALEFKLFVGSLNKQATEKEVEEIFLQFGRVEDVYLMRDEYRQSRGCGFVKYLSKETAMAAIDGLNGIYTMRGCNQPLIVRFADPKRPKPGESRDMAPPVGLGSGPRFQASGPRPTSNLGDLSGDVSHTNPWHPPNSPKIVPRSNTGNRGIGSDFSPRPCQASLPSNQGGPLGDYGVPPLNPLPVSGVSSSATLQQQKRAAGQQISPLQKPLHGPHNLPLRPQTNFRGGQAPLQNPYGFSNQLPTSQLPPQKNVTRATAPQTPLNINLRPTALSTATAQFPPRSRQQPLQKMQNPPSELAQLLSQQTQSLQATFQSSQQAISQLQQQVQSMQQPNQNLPLSQSSQAGKHQWAGSAIPTVVSTTASTPISYVQTAVPAANQSVVSVKCNWTEHTSPDGYKYYYNGVTGESKWEKPEEMVVFEREQQEQQQHQPKPTIQQPQTQLQPMQQQPQQVHQQYQGQQQEQQQHQQKPTIQQAKTLLQPMQQQPQQVHQQYQGQQQEQQQHQQKPTIQQAKTLLQPMQQQPQQVHQQYQGQQQEQQQHQQKPTIQQAKTLLQPMQQQPQQVHQQYQGQQQEQQQHQQKPTIQQAKTLLQPMQQQPQQVHQQYQGQQLQQPFYSSLVQYPTPGVNHIAQYPSLPVGQNSQFPMSAIGQNTQEHGRTHIPMGAASVNDLSRTQQSRQSPQELIWKNKA</sequence>
<dbReference type="Proteomes" id="UP000694864">
    <property type="component" value="Chromosome 11"/>
</dbReference>
<keyword evidence="1" id="KW-0694">RNA-binding</keyword>
<feature type="domain" description="RRM" evidence="4">
    <location>
        <begin position="129"/>
        <end position="210"/>
    </location>
</feature>
<feature type="domain" description="WW" evidence="3">
    <location>
        <begin position="598"/>
        <end position="631"/>
    </location>
</feature>
<feature type="region of interest" description="Disordered" evidence="2">
    <location>
        <begin position="636"/>
        <end position="799"/>
    </location>
</feature>
<feature type="compositionally biased region" description="Low complexity" evidence="2">
    <location>
        <begin position="540"/>
        <end position="551"/>
    </location>
</feature>
<evidence type="ECO:0000256" key="2">
    <source>
        <dbReference type="SAM" id="MobiDB-lite"/>
    </source>
</evidence>
<feature type="compositionally biased region" description="Gly residues" evidence="2">
    <location>
        <begin position="20"/>
        <end position="46"/>
    </location>
</feature>
<dbReference type="InterPro" id="IPR036020">
    <property type="entry name" value="WW_dom_sf"/>
</dbReference>
<gene>
    <name evidence="6" type="primary">LOC104723496</name>
</gene>
<dbReference type="InterPro" id="IPR000504">
    <property type="entry name" value="RRM_dom"/>
</dbReference>
<accession>A0ABM0UEZ5</accession>
<feature type="region of interest" description="Disordered" evidence="2">
    <location>
        <begin position="869"/>
        <end position="904"/>
    </location>
</feature>
<protein>
    <submittedName>
        <fullName evidence="6">Flowering time control protein FCA isoform X1</fullName>
    </submittedName>
</protein>
<feature type="region of interest" description="Disordered" evidence="2">
    <location>
        <begin position="297"/>
        <end position="513"/>
    </location>
</feature>
<dbReference type="SMART" id="SM00456">
    <property type="entry name" value="WW"/>
    <property type="match status" value="1"/>
</dbReference>
<dbReference type="PANTHER" id="PTHR15241">
    <property type="entry name" value="TRANSFORMER-2-RELATED"/>
    <property type="match status" value="1"/>
</dbReference>
<dbReference type="PROSITE" id="PS50102">
    <property type="entry name" value="RRM"/>
    <property type="match status" value="2"/>
</dbReference>
<feature type="region of interest" description="Disordered" evidence="2">
    <location>
        <begin position="540"/>
        <end position="561"/>
    </location>
</feature>
<evidence type="ECO:0000313" key="5">
    <source>
        <dbReference type="Proteomes" id="UP000694864"/>
    </source>
</evidence>
<evidence type="ECO:0000259" key="4">
    <source>
        <dbReference type="PROSITE" id="PS50102"/>
    </source>
</evidence>
<feature type="compositionally biased region" description="Polar residues" evidence="2">
    <location>
        <begin position="402"/>
        <end position="422"/>
    </location>
</feature>
<dbReference type="InterPro" id="IPR035979">
    <property type="entry name" value="RBD_domain_sf"/>
</dbReference>
<dbReference type="CDD" id="cd12637">
    <property type="entry name" value="RRM2_FCA"/>
    <property type="match status" value="1"/>
</dbReference>
<keyword evidence="5" id="KW-1185">Reference proteome</keyword>
<dbReference type="Pfam" id="PF00076">
    <property type="entry name" value="RRM_1"/>
    <property type="match status" value="2"/>
</dbReference>
<feature type="compositionally biased region" description="Low complexity" evidence="2">
    <location>
        <begin position="641"/>
        <end position="799"/>
    </location>
</feature>
<evidence type="ECO:0000259" key="3">
    <source>
        <dbReference type="PROSITE" id="PS50020"/>
    </source>
</evidence>
<dbReference type="SMART" id="SM00360">
    <property type="entry name" value="RRM"/>
    <property type="match status" value="2"/>
</dbReference>
<feature type="compositionally biased region" description="Polar residues" evidence="2">
    <location>
        <begin position="452"/>
        <end position="480"/>
    </location>
</feature>
<organism evidence="5 6">
    <name type="scientific">Camelina sativa</name>
    <name type="common">False flax</name>
    <name type="synonym">Myagrum sativum</name>
    <dbReference type="NCBI Taxonomy" id="90675"/>
    <lineage>
        <taxon>Eukaryota</taxon>
        <taxon>Viridiplantae</taxon>
        <taxon>Streptophyta</taxon>
        <taxon>Embryophyta</taxon>
        <taxon>Tracheophyta</taxon>
        <taxon>Spermatophyta</taxon>
        <taxon>Magnoliopsida</taxon>
        <taxon>eudicotyledons</taxon>
        <taxon>Gunneridae</taxon>
        <taxon>Pentapetalae</taxon>
        <taxon>rosids</taxon>
        <taxon>malvids</taxon>
        <taxon>Brassicales</taxon>
        <taxon>Brassicaceae</taxon>
        <taxon>Camelineae</taxon>
        <taxon>Camelina</taxon>
    </lineage>
</organism>
<dbReference type="RefSeq" id="XP_010440183.1">
    <property type="nucleotide sequence ID" value="XM_010441881.2"/>
</dbReference>
<dbReference type="InterPro" id="IPR012677">
    <property type="entry name" value="Nucleotide-bd_a/b_plait_sf"/>
</dbReference>
<dbReference type="GeneID" id="104723496"/>
<dbReference type="CDD" id="cd00201">
    <property type="entry name" value="WW"/>
    <property type="match status" value="1"/>
</dbReference>
<reference evidence="5" key="1">
    <citation type="journal article" date="2014" name="Nat. Commun.">
        <title>The emerging biofuel crop Camelina sativa retains a highly undifferentiated hexaploid genome structure.</title>
        <authorList>
            <person name="Kagale S."/>
            <person name="Koh C."/>
            <person name="Nixon J."/>
            <person name="Bollina V."/>
            <person name="Clarke W.E."/>
            <person name="Tuteja R."/>
            <person name="Spillane C."/>
            <person name="Robinson S.J."/>
            <person name="Links M.G."/>
            <person name="Clarke C."/>
            <person name="Higgins E.E."/>
            <person name="Huebert T."/>
            <person name="Sharpe A.G."/>
            <person name="Parkin I.A."/>
        </authorList>
    </citation>
    <scope>NUCLEOTIDE SEQUENCE [LARGE SCALE GENOMIC DNA]</scope>
    <source>
        <strain evidence="5">cv. DH55</strain>
    </source>
</reference>
<dbReference type="Gene3D" id="2.20.70.10">
    <property type="match status" value="1"/>
</dbReference>
<feature type="compositionally biased region" description="Basic and acidic residues" evidence="2">
    <location>
        <begin position="298"/>
        <end position="310"/>
    </location>
</feature>
<dbReference type="SUPFAM" id="SSF54928">
    <property type="entry name" value="RNA-binding domain, RBD"/>
    <property type="match status" value="2"/>
</dbReference>
<dbReference type="InterPro" id="IPR001202">
    <property type="entry name" value="WW_dom"/>
</dbReference>
<dbReference type="SUPFAM" id="SSF51045">
    <property type="entry name" value="WW domain"/>
    <property type="match status" value="1"/>
</dbReference>
<evidence type="ECO:0000313" key="6">
    <source>
        <dbReference type="RefSeq" id="XP_010440183.1"/>
    </source>
</evidence>
<dbReference type="Gene3D" id="3.30.70.330">
    <property type="match status" value="2"/>
</dbReference>
<feature type="compositionally biased region" description="Polar residues" evidence="2">
    <location>
        <begin position="487"/>
        <end position="511"/>
    </location>
</feature>